<dbReference type="InterPro" id="IPR029154">
    <property type="entry name" value="HIBADH-like_NADP-bd"/>
</dbReference>
<dbReference type="RefSeq" id="WP_184098667.1">
    <property type="nucleotide sequence ID" value="NZ_JACIJH010000007.1"/>
</dbReference>
<dbReference type="InterPro" id="IPR013328">
    <property type="entry name" value="6PGD_dom2"/>
</dbReference>
<dbReference type="EC" id="1.1.1.31" evidence="6"/>
<feature type="domain" description="3-hydroxyisobutyrate dehydrogenase-like NAD-binding" evidence="5">
    <location>
        <begin position="170"/>
        <end position="288"/>
    </location>
</feature>
<dbReference type="GO" id="GO:0051287">
    <property type="term" value="F:NAD binding"/>
    <property type="evidence" value="ECO:0007669"/>
    <property type="project" value="InterPro"/>
</dbReference>
<evidence type="ECO:0000313" key="7">
    <source>
        <dbReference type="Proteomes" id="UP000537161"/>
    </source>
</evidence>
<dbReference type="InterPro" id="IPR036291">
    <property type="entry name" value="NAD(P)-bd_dom_sf"/>
</dbReference>
<dbReference type="InterPro" id="IPR008927">
    <property type="entry name" value="6-PGluconate_DH-like_C_sf"/>
</dbReference>
<evidence type="ECO:0000256" key="3">
    <source>
        <dbReference type="PIRSR" id="PIRSR000103-1"/>
    </source>
</evidence>
<name>A0A7W9B769_9SPHN</name>
<evidence type="ECO:0000256" key="2">
    <source>
        <dbReference type="ARBA" id="ARBA00023027"/>
    </source>
</evidence>
<feature type="domain" description="6-phosphogluconate dehydrogenase NADP-binding" evidence="4">
    <location>
        <begin position="7"/>
        <end position="167"/>
    </location>
</feature>
<keyword evidence="2" id="KW-0520">NAD</keyword>
<dbReference type="Pfam" id="PF03446">
    <property type="entry name" value="NAD_binding_2"/>
    <property type="match status" value="1"/>
</dbReference>
<dbReference type="Pfam" id="PF14833">
    <property type="entry name" value="NAD_binding_11"/>
    <property type="match status" value="1"/>
</dbReference>
<keyword evidence="7" id="KW-1185">Reference proteome</keyword>
<proteinExistence type="predicted"/>
<dbReference type="PANTHER" id="PTHR43060:SF15">
    <property type="entry name" value="3-HYDROXYISOBUTYRATE DEHYDROGENASE-LIKE 1, MITOCHONDRIAL-RELATED"/>
    <property type="match status" value="1"/>
</dbReference>
<dbReference type="InterPro" id="IPR006115">
    <property type="entry name" value="6PGDH_NADP-bd"/>
</dbReference>
<sequence length="292" mass="30182">MSEQKLRIAFIGTGVMGGPMAGHLVKTGHVVTVYNRTRAKADAWAEQYGGKAAATPGEAAKDADVVLSCVGNDDDLAQVTLGRDGAFKAMKAGALFVDHTTVSARIARQLSVEAEGLGLLSLDAPVSGGESGAQAGTLSIMCGGSAAAFAAAEPVMRAYAGRIVHIGGPGAGQTTKMVNQIAIAGVIQGVSEALRFAQVSGLDTDKVFEAVSGGAAASWQMVNRWGTMAKGEFDFGFAVDWMRKDLGLALEESRANGAVLPVAALVDQFYADLQAMGHGRRDTSVLVERLPK</sequence>
<dbReference type="GO" id="GO:0050661">
    <property type="term" value="F:NADP binding"/>
    <property type="evidence" value="ECO:0007669"/>
    <property type="project" value="InterPro"/>
</dbReference>
<accession>A0A7W9B769</accession>
<reference evidence="6 7" key="1">
    <citation type="submission" date="2020-08" db="EMBL/GenBank/DDBJ databases">
        <title>Genomic Encyclopedia of Type Strains, Phase IV (KMG-IV): sequencing the most valuable type-strain genomes for metagenomic binning, comparative biology and taxonomic classification.</title>
        <authorList>
            <person name="Goeker M."/>
        </authorList>
    </citation>
    <scope>NUCLEOTIDE SEQUENCE [LARGE SCALE GENOMIC DNA]</scope>
    <source>
        <strain evidence="6 7">DSM 27163</strain>
    </source>
</reference>
<dbReference type="SUPFAM" id="SSF51735">
    <property type="entry name" value="NAD(P)-binding Rossmann-fold domains"/>
    <property type="match status" value="1"/>
</dbReference>
<evidence type="ECO:0000313" key="6">
    <source>
        <dbReference type="EMBL" id="MBB5707119.1"/>
    </source>
</evidence>
<dbReference type="EMBL" id="JACIJH010000007">
    <property type="protein sequence ID" value="MBB5707119.1"/>
    <property type="molecule type" value="Genomic_DNA"/>
</dbReference>
<dbReference type="Gene3D" id="3.40.50.720">
    <property type="entry name" value="NAD(P)-binding Rossmann-like Domain"/>
    <property type="match status" value="1"/>
</dbReference>
<dbReference type="PIRSF" id="PIRSF000103">
    <property type="entry name" value="HIBADH"/>
    <property type="match status" value="1"/>
</dbReference>
<evidence type="ECO:0000259" key="4">
    <source>
        <dbReference type="Pfam" id="PF03446"/>
    </source>
</evidence>
<dbReference type="InterPro" id="IPR015815">
    <property type="entry name" value="HIBADH-related"/>
</dbReference>
<comment type="caution">
    <text evidence="6">The sequence shown here is derived from an EMBL/GenBank/DDBJ whole genome shotgun (WGS) entry which is preliminary data.</text>
</comment>
<gene>
    <name evidence="6" type="ORF">FHR21_002481</name>
</gene>
<dbReference type="Proteomes" id="UP000537161">
    <property type="component" value="Unassembled WGS sequence"/>
</dbReference>
<feature type="active site" evidence="3">
    <location>
        <position position="176"/>
    </location>
</feature>
<dbReference type="Gene3D" id="1.10.1040.10">
    <property type="entry name" value="N-(1-d-carboxylethyl)-l-norvaline Dehydrogenase, domain 2"/>
    <property type="match status" value="1"/>
</dbReference>
<protein>
    <submittedName>
        <fullName evidence="6">3-hydroxyisobutyrate dehydrogenase</fullName>
        <ecNumber evidence="6">1.1.1.31</ecNumber>
    </submittedName>
</protein>
<dbReference type="GO" id="GO:0008442">
    <property type="term" value="F:3-hydroxyisobutyrate dehydrogenase activity"/>
    <property type="evidence" value="ECO:0007669"/>
    <property type="project" value="UniProtKB-EC"/>
</dbReference>
<dbReference type="AlphaFoldDB" id="A0A7W9B769"/>
<organism evidence="6 7">
    <name type="scientific">Sphingopyxis panaciterrulae</name>
    <dbReference type="NCBI Taxonomy" id="462372"/>
    <lineage>
        <taxon>Bacteria</taxon>
        <taxon>Pseudomonadati</taxon>
        <taxon>Pseudomonadota</taxon>
        <taxon>Alphaproteobacteria</taxon>
        <taxon>Sphingomonadales</taxon>
        <taxon>Sphingomonadaceae</taxon>
        <taxon>Sphingopyxis</taxon>
    </lineage>
</organism>
<keyword evidence="1 6" id="KW-0560">Oxidoreductase</keyword>
<dbReference type="PANTHER" id="PTHR43060">
    <property type="entry name" value="3-HYDROXYISOBUTYRATE DEHYDROGENASE-LIKE 1, MITOCHONDRIAL-RELATED"/>
    <property type="match status" value="1"/>
</dbReference>
<evidence type="ECO:0000259" key="5">
    <source>
        <dbReference type="Pfam" id="PF14833"/>
    </source>
</evidence>
<evidence type="ECO:0000256" key="1">
    <source>
        <dbReference type="ARBA" id="ARBA00023002"/>
    </source>
</evidence>
<dbReference type="SUPFAM" id="SSF48179">
    <property type="entry name" value="6-phosphogluconate dehydrogenase C-terminal domain-like"/>
    <property type="match status" value="1"/>
</dbReference>